<evidence type="ECO:0000313" key="2">
    <source>
        <dbReference type="Proteomes" id="UP000176317"/>
    </source>
</evidence>
<dbReference type="AlphaFoldDB" id="A0A1F5G2X2"/>
<name>A0A1F5G2X2_9BACT</name>
<proteinExistence type="predicted"/>
<dbReference type="Proteomes" id="UP000176317">
    <property type="component" value="Unassembled WGS sequence"/>
</dbReference>
<reference evidence="1 2" key="1">
    <citation type="journal article" date="2016" name="Nat. Commun.">
        <title>Thousands of microbial genomes shed light on interconnected biogeochemical processes in an aquifer system.</title>
        <authorList>
            <person name="Anantharaman K."/>
            <person name="Brown C.T."/>
            <person name="Hug L.A."/>
            <person name="Sharon I."/>
            <person name="Castelle C.J."/>
            <person name="Probst A.J."/>
            <person name="Thomas B.C."/>
            <person name="Singh A."/>
            <person name="Wilkins M.J."/>
            <person name="Karaoz U."/>
            <person name="Brodie E.L."/>
            <person name="Williams K.H."/>
            <person name="Hubbard S.S."/>
            <person name="Banfield J.F."/>
        </authorList>
    </citation>
    <scope>NUCLEOTIDE SEQUENCE [LARGE SCALE GENOMIC DNA]</scope>
</reference>
<dbReference type="EMBL" id="MFAT01000042">
    <property type="protein sequence ID" value="OGD86144.1"/>
    <property type="molecule type" value="Genomic_DNA"/>
</dbReference>
<organism evidence="1 2">
    <name type="scientific">Candidatus Curtissbacteria bacterium RBG_13_35_7</name>
    <dbReference type="NCBI Taxonomy" id="1797705"/>
    <lineage>
        <taxon>Bacteria</taxon>
        <taxon>Candidatus Curtissiibacteriota</taxon>
    </lineage>
</organism>
<evidence type="ECO:0000313" key="1">
    <source>
        <dbReference type="EMBL" id="OGD86144.1"/>
    </source>
</evidence>
<gene>
    <name evidence="1" type="ORF">A2164_01525</name>
</gene>
<protein>
    <submittedName>
        <fullName evidence="1">Uncharacterized protein</fullName>
    </submittedName>
</protein>
<sequence length="262" mass="30172">MRHKFNNWVNAREKIEISKLSSFKISSINLVTLHSFNAGGFLFFPQIWYVGYLKVGLTETKYPQLYLTLKEREIEKPDTISGFREYFFNGLSLKSPWQDEVKKEQRTEVDILFFGDNKAIFFFHSKNILSYHENLMSGDLANSQKLIDFLGISGSSNYELTKLILAKNPNNISIFYSKEETLTDSIMIPLKLTLVVPFKGGIYNFCLHTAPNLKGFQYGDPSVSKGIKLQFFDEKDREYNIALSGASQKDIDFILSSIRFTE</sequence>
<accession>A0A1F5G2X2</accession>
<comment type="caution">
    <text evidence="1">The sequence shown here is derived from an EMBL/GenBank/DDBJ whole genome shotgun (WGS) entry which is preliminary data.</text>
</comment>